<accession>A0AAD3RS94</accession>
<evidence type="ECO:0000313" key="1">
    <source>
        <dbReference type="EMBL" id="GLJ59859.1"/>
    </source>
</evidence>
<dbReference type="AlphaFoldDB" id="A0AAD3RS94"/>
<dbReference type="EMBL" id="BSEH01002321">
    <property type="protein sequence ID" value="GLJ59859.1"/>
    <property type="molecule type" value="Genomic_DNA"/>
</dbReference>
<gene>
    <name evidence="1" type="ORF">SUGI_1524960</name>
</gene>
<evidence type="ECO:0000313" key="2">
    <source>
        <dbReference type="Proteomes" id="UP001234787"/>
    </source>
</evidence>
<keyword evidence="2" id="KW-1185">Reference proteome</keyword>
<feature type="non-terminal residue" evidence="1">
    <location>
        <position position="1"/>
    </location>
</feature>
<protein>
    <submittedName>
        <fullName evidence="1">Uncharacterized protein</fullName>
    </submittedName>
</protein>
<comment type="caution">
    <text evidence="1">The sequence shown here is derived from an EMBL/GenBank/DDBJ whole genome shotgun (WGS) entry which is preliminary data.</text>
</comment>
<dbReference type="Proteomes" id="UP001234787">
    <property type="component" value="Unassembled WGS sequence"/>
</dbReference>
<reference evidence="1" key="1">
    <citation type="submission" date="2022-12" db="EMBL/GenBank/DDBJ databases">
        <title>Chromosome-Level Genome Assembly of Japanese Cedar (Cryptomeriajaponica D. Don).</title>
        <authorList>
            <person name="Fujino T."/>
            <person name="Yamaguchi K."/>
            <person name="Yokoyama T."/>
            <person name="Hamanaka T."/>
            <person name="Harazono Y."/>
            <person name="Kamada H."/>
            <person name="Kobayashi W."/>
            <person name="Ujino-Ihara T."/>
            <person name="Uchiyama K."/>
            <person name="Matsumoto A."/>
            <person name="Izuno A."/>
            <person name="Tsumura Y."/>
            <person name="Toyoda A."/>
            <person name="Shigenobu S."/>
            <person name="Moriguchi Y."/>
            <person name="Ueno S."/>
            <person name="Kasahara M."/>
        </authorList>
    </citation>
    <scope>NUCLEOTIDE SEQUENCE</scope>
</reference>
<proteinExistence type="predicted"/>
<feature type="non-terminal residue" evidence="1">
    <location>
        <position position="17"/>
    </location>
</feature>
<organism evidence="1 2">
    <name type="scientific">Cryptomeria japonica</name>
    <name type="common">Japanese cedar</name>
    <name type="synonym">Cupressus japonica</name>
    <dbReference type="NCBI Taxonomy" id="3369"/>
    <lineage>
        <taxon>Eukaryota</taxon>
        <taxon>Viridiplantae</taxon>
        <taxon>Streptophyta</taxon>
        <taxon>Embryophyta</taxon>
        <taxon>Tracheophyta</taxon>
        <taxon>Spermatophyta</taxon>
        <taxon>Pinopsida</taxon>
        <taxon>Pinidae</taxon>
        <taxon>Conifers II</taxon>
        <taxon>Cupressales</taxon>
        <taxon>Cupressaceae</taxon>
        <taxon>Cryptomeria</taxon>
    </lineage>
</organism>
<name>A0AAD3RS94_CRYJA</name>
<sequence>VIWRKTKKLVLKGKKIQ</sequence>